<reference evidence="1" key="1">
    <citation type="submission" date="2019-05" db="EMBL/GenBank/DDBJ databases">
        <title>Metatranscriptomic reconstruction reveals RNA viruses with the potential to shape carbon cycling in soil.</title>
        <authorList>
            <person name="Starr E.P."/>
            <person name="Nuccio E."/>
            <person name="Pett-Ridge J."/>
            <person name="Banfield J.F."/>
            <person name="Firestone M.K."/>
        </authorList>
    </citation>
    <scope>NUCLEOTIDE SEQUENCE</scope>
    <source>
        <strain evidence="1">H4_Bulk_46_scaffold_514</strain>
    </source>
</reference>
<sequence>MSLPVTRRRDLTYGFGRGRITGVDKHKKAPFEIINLDTGLQEAGEIKGTQITVSEGHPWSRTNKRPKGDVGGDFFTSKTYVPNAGSADHGHRERAQYLFENSDYYHIENFNGIVLPCTPGLLSFPAPINSSNAQLNALGATAVARCKPTNSVAELATAVGELRKDGLPHLPGISLWRDQARLFRSLGKEYLNHKFGWQPFINDIRNVASAVSRANTVLKQFERDSGRLVRRHYSFPIQTEDTTSVFLPGPRLAYMVPPASQFWGGPRGDVVRRRVKTTRRWFSGAFTYHLPSGSTARGKLERYALEADKLLGVLPTPEVLWNLAPWSWAIDWFSNTGDVISNLSDYAVYGLVMQYGYIMEHSMTQDTYTMSGGTGLKFLQDTTPLTLVQETKIRRRANPFGFGVSWDGLSPTQLAIAAAIGVTR</sequence>
<gene>
    <name evidence="1" type="ORF">H4Bulk46514_000004</name>
</gene>
<proteinExistence type="predicted"/>
<organism evidence="1">
    <name type="scientific">Leviviridae sp</name>
    <dbReference type="NCBI Taxonomy" id="2027243"/>
    <lineage>
        <taxon>Viruses</taxon>
        <taxon>Riboviria</taxon>
        <taxon>Orthornavirae</taxon>
        <taxon>Lenarviricota</taxon>
        <taxon>Leviviricetes</taxon>
        <taxon>Norzivirales</taxon>
        <taxon>Fiersviridae</taxon>
    </lineage>
</organism>
<evidence type="ECO:0000313" key="1">
    <source>
        <dbReference type="EMBL" id="QDH87867.1"/>
    </source>
</evidence>
<protein>
    <submittedName>
        <fullName evidence="1">Uncharacterized protein</fullName>
    </submittedName>
</protein>
<dbReference type="EMBL" id="MN033689">
    <property type="protein sequence ID" value="QDH87867.1"/>
    <property type="molecule type" value="Genomic_RNA"/>
</dbReference>
<accession>A0A514D2M6</accession>
<name>A0A514D2M6_9VIRU</name>